<keyword evidence="1" id="KW-0812">Transmembrane</keyword>
<reference evidence="2 3" key="1">
    <citation type="journal article" date="2015" name="Genome Announc.">
        <title>Expanding the biotechnology potential of lactobacilli through comparative genomics of 213 strains and associated genera.</title>
        <authorList>
            <person name="Sun Z."/>
            <person name="Harris H.M."/>
            <person name="McCann A."/>
            <person name="Guo C."/>
            <person name="Argimon S."/>
            <person name="Zhang W."/>
            <person name="Yang X."/>
            <person name="Jeffery I.B."/>
            <person name="Cooney J.C."/>
            <person name="Kagawa T.F."/>
            <person name="Liu W."/>
            <person name="Song Y."/>
            <person name="Salvetti E."/>
            <person name="Wrobel A."/>
            <person name="Rasinkangas P."/>
            <person name="Parkhill J."/>
            <person name="Rea M.C."/>
            <person name="O'Sullivan O."/>
            <person name="Ritari J."/>
            <person name="Douillard F.P."/>
            <person name="Paul Ross R."/>
            <person name="Yang R."/>
            <person name="Briner A.E."/>
            <person name="Felis G.E."/>
            <person name="de Vos W.M."/>
            <person name="Barrangou R."/>
            <person name="Klaenhammer T.R."/>
            <person name="Caufield P.W."/>
            <person name="Cui Y."/>
            <person name="Zhang H."/>
            <person name="O'Toole P.W."/>
        </authorList>
    </citation>
    <scope>NUCLEOTIDE SEQUENCE [LARGE SCALE GENOMIC DNA]</scope>
    <source>
        <strain evidence="2 3">DSM 20593</strain>
    </source>
</reference>
<evidence type="ECO:0008006" key="4">
    <source>
        <dbReference type="Google" id="ProtNLM"/>
    </source>
</evidence>
<keyword evidence="1" id="KW-1133">Transmembrane helix</keyword>
<evidence type="ECO:0000313" key="3">
    <source>
        <dbReference type="Proteomes" id="UP000051655"/>
    </source>
</evidence>
<accession>A0A0R2JB30</accession>
<dbReference type="Proteomes" id="UP000051655">
    <property type="component" value="Unassembled WGS sequence"/>
</dbReference>
<protein>
    <recommendedName>
        <fullName evidence="4">Integral membrane protein</fullName>
    </recommendedName>
</protein>
<feature type="transmembrane region" description="Helical" evidence="1">
    <location>
        <begin position="92"/>
        <end position="109"/>
    </location>
</feature>
<name>A0A0R2JB30_9LACO</name>
<dbReference type="RefSeq" id="WP_057756428.1">
    <property type="nucleotide sequence ID" value="NZ_JQBP01000009.1"/>
</dbReference>
<gene>
    <name evidence="2" type="ORF">IV73_GL001268</name>
</gene>
<keyword evidence="3" id="KW-1185">Reference proteome</keyword>
<sequence>MESNIYFSQLEGHLSNLPAEKRNEIIQDYRNYAADHTLSGEALIKALGTPRQLAQKAMIEYSIDVDTIDENAVPSRDESLFKYRMRRIQRQFSLLGLIIGSMASNVAWYPTMFLIFLALFVLIVIVVLADIALIIMLLLGIYQIIAGIAILGHHAAVGDFQGGIGVILIGIQFIAWPIMGVMMRGLMGWLMQYTKSVGLRYAKITEVQNG</sequence>
<dbReference type="STRING" id="1616.IV73_GL001268"/>
<evidence type="ECO:0000313" key="2">
    <source>
        <dbReference type="EMBL" id="KRN74472.1"/>
    </source>
</evidence>
<dbReference type="Pfam" id="PF22564">
    <property type="entry name" value="HAAS"/>
    <property type="match status" value="1"/>
</dbReference>
<proteinExistence type="predicted"/>
<feature type="transmembrane region" description="Helical" evidence="1">
    <location>
        <begin position="115"/>
        <end position="142"/>
    </location>
</feature>
<evidence type="ECO:0000256" key="1">
    <source>
        <dbReference type="SAM" id="Phobius"/>
    </source>
</evidence>
<dbReference type="PATRIC" id="fig|1616.3.peg.1301"/>
<dbReference type="EMBL" id="JQBP01000009">
    <property type="protein sequence ID" value="KRN74472.1"/>
    <property type="molecule type" value="Genomic_DNA"/>
</dbReference>
<feature type="transmembrane region" description="Helical" evidence="1">
    <location>
        <begin position="163"/>
        <end position="183"/>
    </location>
</feature>
<keyword evidence="1" id="KW-0472">Membrane</keyword>
<comment type="caution">
    <text evidence="2">The sequence shown here is derived from an EMBL/GenBank/DDBJ whole genome shotgun (WGS) entry which is preliminary data.</text>
</comment>
<dbReference type="AlphaFoldDB" id="A0A0R2JB30"/>
<organism evidence="2 3">
    <name type="scientific">Weissella kandleri</name>
    <dbReference type="NCBI Taxonomy" id="1616"/>
    <lineage>
        <taxon>Bacteria</taxon>
        <taxon>Bacillati</taxon>
        <taxon>Bacillota</taxon>
        <taxon>Bacilli</taxon>
        <taxon>Lactobacillales</taxon>
        <taxon>Lactobacillaceae</taxon>
        <taxon>Weissella</taxon>
    </lineage>
</organism>
<dbReference type="OrthoDB" id="2242293at2"/>